<evidence type="ECO:0000313" key="2">
    <source>
        <dbReference type="EMBL" id="CAJ1390995.1"/>
    </source>
</evidence>
<feature type="non-terminal residue" evidence="2">
    <location>
        <position position="267"/>
    </location>
</feature>
<name>A0AA36IQF6_9DINO</name>
<dbReference type="EMBL" id="CAUJNA010002196">
    <property type="protein sequence ID" value="CAJ1390995.1"/>
    <property type="molecule type" value="Genomic_DNA"/>
</dbReference>
<reference evidence="2" key="1">
    <citation type="submission" date="2023-08" db="EMBL/GenBank/DDBJ databases">
        <authorList>
            <person name="Chen Y."/>
            <person name="Shah S."/>
            <person name="Dougan E. K."/>
            <person name="Thang M."/>
            <person name="Chan C."/>
        </authorList>
    </citation>
    <scope>NUCLEOTIDE SEQUENCE</scope>
</reference>
<evidence type="ECO:0000313" key="3">
    <source>
        <dbReference type="Proteomes" id="UP001178507"/>
    </source>
</evidence>
<comment type="caution">
    <text evidence="2">The sequence shown here is derived from an EMBL/GenBank/DDBJ whole genome shotgun (WGS) entry which is preliminary data.</text>
</comment>
<keyword evidence="3" id="KW-1185">Reference proteome</keyword>
<protein>
    <submittedName>
        <fullName evidence="2">Uncharacterized protein</fullName>
    </submittedName>
</protein>
<gene>
    <name evidence="2" type="ORF">EVOR1521_LOCUS16270</name>
</gene>
<accession>A0AA36IQF6</accession>
<sequence length="267" mass="28493">MPKSKLQWRAFDEDSPPPVAEAETSPGVSLDAALAGFGVSRKACRQLRAELRLEEDSFQCLHHLWRLDARRVESALRRLPGAEAILQLLESEEPTPGEMGGSRTECGISEVAEAAPESASPVGLEEALPVRAGLSEVRSALPRMLPGTTALGREERSRALRRRLKAELPPAPQAALKAAAAKLREEGPSAAESYVTEVWKHLQLLETGVELMVGLVTSYERKMQLALRNVLARAASASACASAAAAAGGSRAGGAELFVLPEAFLLQ</sequence>
<dbReference type="AlphaFoldDB" id="A0AA36IQF6"/>
<organism evidence="2 3">
    <name type="scientific">Effrenium voratum</name>
    <dbReference type="NCBI Taxonomy" id="2562239"/>
    <lineage>
        <taxon>Eukaryota</taxon>
        <taxon>Sar</taxon>
        <taxon>Alveolata</taxon>
        <taxon>Dinophyceae</taxon>
        <taxon>Suessiales</taxon>
        <taxon>Symbiodiniaceae</taxon>
        <taxon>Effrenium</taxon>
    </lineage>
</organism>
<proteinExistence type="predicted"/>
<feature type="region of interest" description="Disordered" evidence="1">
    <location>
        <begin position="1"/>
        <end position="26"/>
    </location>
</feature>
<evidence type="ECO:0000256" key="1">
    <source>
        <dbReference type="SAM" id="MobiDB-lite"/>
    </source>
</evidence>
<dbReference type="Proteomes" id="UP001178507">
    <property type="component" value="Unassembled WGS sequence"/>
</dbReference>